<accession>A0ABX9XET2</accession>
<evidence type="ECO:0000313" key="1">
    <source>
        <dbReference type="EMBL" id="ROZ80082.1"/>
    </source>
</evidence>
<comment type="caution">
    <text evidence="1">The sequence shown here is derived from an EMBL/GenBank/DDBJ whole genome shotgun (WGS) entry which is preliminary data.</text>
</comment>
<evidence type="ECO:0008006" key="3">
    <source>
        <dbReference type="Google" id="ProtNLM"/>
    </source>
</evidence>
<name>A0ABX9XET2_9PSED</name>
<sequence>MAMQQRTDYWQQQIDNWIDSGLSGAAFCKQHELVYHQFAYWRSKLSKSDKAPSQTKSPAGFARVTSLPDVAMRELTLTLPGGIAITGLHAGDVDVLGAILRQL</sequence>
<dbReference type="EMBL" id="RKKU01000062">
    <property type="protein sequence ID" value="ROZ80082.1"/>
    <property type="molecule type" value="Genomic_DNA"/>
</dbReference>
<proteinExistence type="predicted"/>
<organism evidence="1 2">
    <name type="scientific">Pseudomonas neustonica</name>
    <dbReference type="NCBI Taxonomy" id="2487346"/>
    <lineage>
        <taxon>Bacteria</taxon>
        <taxon>Pseudomonadati</taxon>
        <taxon>Pseudomonadota</taxon>
        <taxon>Gammaproteobacteria</taxon>
        <taxon>Pseudomonadales</taxon>
        <taxon>Pseudomonadaceae</taxon>
        <taxon>Pseudomonas</taxon>
    </lineage>
</organism>
<gene>
    <name evidence="1" type="ORF">EF096_20200</name>
</gene>
<dbReference type="Proteomes" id="UP000275199">
    <property type="component" value="Unassembled WGS sequence"/>
</dbReference>
<evidence type="ECO:0000313" key="2">
    <source>
        <dbReference type="Proteomes" id="UP000275199"/>
    </source>
</evidence>
<reference evidence="1 2" key="1">
    <citation type="submission" date="2018-11" db="EMBL/GenBank/DDBJ databases">
        <authorList>
            <person name="Jang G.I."/>
            <person name="Hwang C.Y."/>
        </authorList>
    </citation>
    <scope>NUCLEOTIDE SEQUENCE [LARGE SCALE GENOMIC DNA]</scope>
    <source>
        <strain evidence="1 2">SSM26</strain>
    </source>
</reference>
<dbReference type="NCBIfam" id="NF047593">
    <property type="entry name" value="IS66_ISAeme5_TnpA"/>
    <property type="match status" value="1"/>
</dbReference>
<keyword evidence="2" id="KW-1185">Reference proteome</keyword>
<protein>
    <recommendedName>
        <fullName evidence="3">IS66 family insertion sequence element accessory protein TnpB</fullName>
    </recommendedName>
</protein>
<dbReference type="RefSeq" id="WP_123891507.1">
    <property type="nucleotide sequence ID" value="NZ_RKKU01000062.1"/>
</dbReference>